<protein>
    <submittedName>
        <fullName evidence="1">RNA-directed DNA polymerase, eukaryota</fullName>
    </submittedName>
</protein>
<organism evidence="1">
    <name type="scientific">Tanacetum cinerariifolium</name>
    <name type="common">Dalmatian daisy</name>
    <name type="synonym">Chrysanthemum cinerariifolium</name>
    <dbReference type="NCBI Taxonomy" id="118510"/>
    <lineage>
        <taxon>Eukaryota</taxon>
        <taxon>Viridiplantae</taxon>
        <taxon>Streptophyta</taxon>
        <taxon>Embryophyta</taxon>
        <taxon>Tracheophyta</taxon>
        <taxon>Spermatophyta</taxon>
        <taxon>Magnoliopsida</taxon>
        <taxon>eudicotyledons</taxon>
        <taxon>Gunneridae</taxon>
        <taxon>Pentapetalae</taxon>
        <taxon>asterids</taxon>
        <taxon>campanulids</taxon>
        <taxon>Asterales</taxon>
        <taxon>Asteraceae</taxon>
        <taxon>Asteroideae</taxon>
        <taxon>Anthemideae</taxon>
        <taxon>Anthemidinae</taxon>
        <taxon>Tanacetum</taxon>
    </lineage>
</organism>
<dbReference type="PANTHER" id="PTHR33116">
    <property type="entry name" value="REVERSE TRANSCRIPTASE ZINC-BINDING DOMAIN-CONTAINING PROTEIN-RELATED-RELATED"/>
    <property type="match status" value="1"/>
</dbReference>
<reference evidence="1" key="1">
    <citation type="journal article" date="2019" name="Sci. Rep.">
        <title>Draft genome of Tanacetum cinerariifolium, the natural source of mosquito coil.</title>
        <authorList>
            <person name="Yamashiro T."/>
            <person name="Shiraishi A."/>
            <person name="Satake H."/>
            <person name="Nakayama K."/>
        </authorList>
    </citation>
    <scope>NUCLEOTIDE SEQUENCE</scope>
</reference>
<dbReference type="GO" id="GO:0003964">
    <property type="term" value="F:RNA-directed DNA polymerase activity"/>
    <property type="evidence" value="ECO:0007669"/>
    <property type="project" value="UniProtKB-KW"/>
</dbReference>
<dbReference type="AlphaFoldDB" id="A0A699L0P6"/>
<keyword evidence="1" id="KW-0808">Transferase</keyword>
<sequence>MNAGSFKGIRIDDHLTLSYIFYADDAVFIGKWNKENVITIVYMLKCFFLALRLKINIHKSKLMGIGTTQEEVNSAANIIGCNTFSTLFNYLGVKVGTSNSRSRSQETSLWSRFIKAVYGDQGSLVNPGSVARSSPWINITRELGSLSLKGIDLFSQMKKKVEPRVEVWKKSSFVDKVDSVIHSNSNDRWVWSLDSSGEFLVKSTRSFIDDSLLPTV</sequence>
<dbReference type="PANTHER" id="PTHR33116:SF78">
    <property type="entry name" value="OS12G0587133 PROTEIN"/>
    <property type="match status" value="1"/>
</dbReference>
<dbReference type="EMBL" id="BKCJ010563669">
    <property type="protein sequence ID" value="GFB15360.1"/>
    <property type="molecule type" value="Genomic_DNA"/>
</dbReference>
<comment type="caution">
    <text evidence="1">The sequence shown here is derived from an EMBL/GenBank/DDBJ whole genome shotgun (WGS) entry which is preliminary data.</text>
</comment>
<gene>
    <name evidence="1" type="ORF">Tci_687331</name>
</gene>
<evidence type="ECO:0000313" key="1">
    <source>
        <dbReference type="EMBL" id="GFB15360.1"/>
    </source>
</evidence>
<accession>A0A699L0P6</accession>
<keyword evidence="1" id="KW-0548">Nucleotidyltransferase</keyword>
<keyword evidence="1" id="KW-0695">RNA-directed DNA polymerase</keyword>
<name>A0A699L0P6_TANCI</name>
<proteinExistence type="predicted"/>
<feature type="non-terminal residue" evidence="1">
    <location>
        <position position="216"/>
    </location>
</feature>